<gene>
    <name evidence="1" type="ORF">METZ01_LOCUS482485</name>
</gene>
<evidence type="ECO:0008006" key="2">
    <source>
        <dbReference type="Google" id="ProtNLM"/>
    </source>
</evidence>
<reference evidence="1" key="1">
    <citation type="submission" date="2018-05" db="EMBL/GenBank/DDBJ databases">
        <authorList>
            <person name="Lanie J.A."/>
            <person name="Ng W.-L."/>
            <person name="Kazmierczak K.M."/>
            <person name="Andrzejewski T.M."/>
            <person name="Davidsen T.M."/>
            <person name="Wayne K.J."/>
            <person name="Tettelin H."/>
            <person name="Glass J.I."/>
            <person name="Rusch D."/>
            <person name="Podicherti R."/>
            <person name="Tsui H.-C.T."/>
            <person name="Winkler M.E."/>
        </authorList>
    </citation>
    <scope>NUCLEOTIDE SEQUENCE</scope>
</reference>
<feature type="non-terminal residue" evidence="1">
    <location>
        <position position="211"/>
    </location>
</feature>
<organism evidence="1">
    <name type="scientific">marine metagenome</name>
    <dbReference type="NCBI Taxonomy" id="408172"/>
    <lineage>
        <taxon>unclassified sequences</taxon>
        <taxon>metagenomes</taxon>
        <taxon>ecological metagenomes</taxon>
    </lineage>
</organism>
<dbReference type="AlphaFoldDB" id="A0A383CBT9"/>
<protein>
    <recommendedName>
        <fullName evidence="2">MORN repeat protein</fullName>
    </recommendedName>
</protein>
<proteinExistence type="predicted"/>
<accession>A0A383CBT9</accession>
<sequence>MKKEKLEKKLKKQINKVVKYFLCSCYVLLFVSTSSFAMDIGELVLRDGVYYEQFSNITYTGWGEEKCTGYYHQGKAQFSGAIENGIKNGVWNKYNCGDYSYKLREEILYYEGRITRITEYHDEECQVGRYSWNTVVCKKEERSYDRNDQLTGVFTSYHRKPGLIKITGNYRNGKKNGLWNENNSSGVLISKGSYNLDKKEGVWEYFFYSGM</sequence>
<dbReference type="SUPFAM" id="SSF82185">
    <property type="entry name" value="Histone H3 K4-specific methyltransferase SET7/9 N-terminal domain"/>
    <property type="match status" value="1"/>
</dbReference>
<evidence type="ECO:0000313" key="1">
    <source>
        <dbReference type="EMBL" id="SVE29631.1"/>
    </source>
</evidence>
<dbReference type="EMBL" id="UINC01207518">
    <property type="protein sequence ID" value="SVE29631.1"/>
    <property type="molecule type" value="Genomic_DNA"/>
</dbReference>
<dbReference type="Gene3D" id="3.90.930.1">
    <property type="match status" value="1"/>
</dbReference>
<name>A0A383CBT9_9ZZZZ</name>